<gene>
    <name evidence="2" type="primary">mta</name>
    <name evidence="2" type="ORF">Pmgp_00182</name>
</gene>
<evidence type="ECO:0000313" key="2">
    <source>
        <dbReference type="EMBL" id="TEB13774.1"/>
    </source>
</evidence>
<protein>
    <submittedName>
        <fullName evidence="2">HTH-type transcriptional activator mta</fullName>
    </submittedName>
</protein>
<dbReference type="Gene3D" id="1.10.490.50">
    <property type="entry name" value="Antibiotic binding domain of TipA-like multidrug resistance regulators"/>
    <property type="match status" value="1"/>
</dbReference>
<comment type="caution">
    <text evidence="2">The sequence shown here is derived from an EMBL/GenBank/DDBJ whole genome shotgun (WGS) entry which is preliminary data.</text>
</comment>
<dbReference type="RefSeq" id="WP_134212077.1">
    <property type="nucleotide sequence ID" value="NZ_QFFZ01000001.1"/>
</dbReference>
<evidence type="ECO:0000259" key="1">
    <source>
        <dbReference type="Pfam" id="PF07739"/>
    </source>
</evidence>
<proteinExistence type="predicted"/>
<keyword evidence="3" id="KW-1185">Reference proteome</keyword>
<dbReference type="InterPro" id="IPR036244">
    <property type="entry name" value="TipA-like_antibiotic-bd"/>
</dbReference>
<dbReference type="EMBL" id="QFFZ01000001">
    <property type="protein sequence ID" value="TEB13774.1"/>
    <property type="molecule type" value="Genomic_DNA"/>
</dbReference>
<accession>A0A4Y7RXS4</accession>
<reference evidence="2 3" key="1">
    <citation type="journal article" date="2018" name="Environ. Microbiol.">
        <title>Novel energy conservation strategies and behaviour of Pelotomaculum schinkii driving syntrophic propionate catabolism.</title>
        <authorList>
            <person name="Hidalgo-Ahumada C.A.P."/>
            <person name="Nobu M.K."/>
            <person name="Narihiro T."/>
            <person name="Tamaki H."/>
            <person name="Liu W.T."/>
            <person name="Kamagata Y."/>
            <person name="Stams A.J.M."/>
            <person name="Imachi H."/>
            <person name="Sousa D.Z."/>
        </authorList>
    </citation>
    <scope>NUCLEOTIDE SEQUENCE [LARGE SCALE GENOMIC DNA]</scope>
    <source>
        <strain evidence="2 3">MGP</strain>
    </source>
</reference>
<dbReference type="Pfam" id="PF07739">
    <property type="entry name" value="TipAS"/>
    <property type="match status" value="1"/>
</dbReference>
<sequence length="105" mass="12219">MPHDDPRVQEIVDRSRKFISDNFYECSLEALSGLGKMYVADERFTAYYEKYAPGLAAYYNDAIQYYYTKRCRDASGRPDESFDARGLGVHSEWTGEDKDKYEGEE</sequence>
<name>A0A4Y7RXS4_9FIRM</name>
<feature type="domain" description="TipAS antibiotic-recognition" evidence="1">
    <location>
        <begin position="3"/>
        <end position="66"/>
    </location>
</feature>
<dbReference type="SUPFAM" id="SSF89082">
    <property type="entry name" value="Antibiotic binding domain of TipA-like multidrug resistance regulators"/>
    <property type="match status" value="1"/>
</dbReference>
<organism evidence="2 3">
    <name type="scientific">Pelotomaculum propionicicum</name>
    <dbReference type="NCBI Taxonomy" id="258475"/>
    <lineage>
        <taxon>Bacteria</taxon>
        <taxon>Bacillati</taxon>
        <taxon>Bacillota</taxon>
        <taxon>Clostridia</taxon>
        <taxon>Eubacteriales</taxon>
        <taxon>Desulfotomaculaceae</taxon>
        <taxon>Pelotomaculum</taxon>
    </lineage>
</organism>
<dbReference type="OrthoDB" id="9814833at2"/>
<dbReference type="InterPro" id="IPR012925">
    <property type="entry name" value="TipAS_dom"/>
</dbReference>
<dbReference type="Proteomes" id="UP000297597">
    <property type="component" value="Unassembled WGS sequence"/>
</dbReference>
<dbReference type="AlphaFoldDB" id="A0A4Y7RXS4"/>
<evidence type="ECO:0000313" key="3">
    <source>
        <dbReference type="Proteomes" id="UP000297597"/>
    </source>
</evidence>